<gene>
    <name evidence="2" type="ORF">SLS60_008383</name>
</gene>
<dbReference type="EMBL" id="JAKJXO020000012">
    <property type="protein sequence ID" value="KAL1597895.1"/>
    <property type="molecule type" value="Genomic_DNA"/>
</dbReference>
<accession>A0ABR3R0F8</accession>
<dbReference type="Gene3D" id="2.170.270.10">
    <property type="entry name" value="SET domain"/>
    <property type="match status" value="1"/>
</dbReference>
<dbReference type="Pfam" id="PF00856">
    <property type="entry name" value="SET"/>
    <property type="match status" value="1"/>
</dbReference>
<dbReference type="SMART" id="SM00317">
    <property type="entry name" value="SET"/>
    <property type="match status" value="1"/>
</dbReference>
<protein>
    <recommendedName>
        <fullName evidence="1">SET domain-containing protein</fullName>
    </recommendedName>
</protein>
<dbReference type="PANTHER" id="PTHR47332">
    <property type="entry name" value="SET DOMAIN-CONTAINING PROTEIN 5"/>
    <property type="match status" value="1"/>
</dbReference>
<name>A0ABR3R0F8_9PLEO</name>
<dbReference type="InterPro" id="IPR001214">
    <property type="entry name" value="SET_dom"/>
</dbReference>
<keyword evidence="3" id="KW-1185">Reference proteome</keyword>
<dbReference type="InterPro" id="IPR053185">
    <property type="entry name" value="SET_domain_protein"/>
</dbReference>
<feature type="domain" description="SET" evidence="1">
    <location>
        <begin position="7"/>
        <end position="153"/>
    </location>
</feature>
<dbReference type="PROSITE" id="PS50280">
    <property type="entry name" value="SET"/>
    <property type="match status" value="1"/>
</dbReference>
<comment type="caution">
    <text evidence="2">The sequence shown here is derived from an EMBL/GenBank/DDBJ whole genome shotgun (WGS) entry which is preliminary data.</text>
</comment>
<dbReference type="PANTHER" id="PTHR47332:SF2">
    <property type="entry name" value="SET-6"/>
    <property type="match status" value="1"/>
</dbReference>
<reference evidence="2 3" key="1">
    <citation type="submission" date="2024-02" db="EMBL/GenBank/DDBJ databases">
        <title>De novo assembly and annotation of 12 fungi associated with fruit tree decline syndrome in Ontario, Canada.</title>
        <authorList>
            <person name="Sulman M."/>
            <person name="Ellouze W."/>
            <person name="Ilyukhin E."/>
        </authorList>
    </citation>
    <scope>NUCLEOTIDE SEQUENCE [LARGE SCALE GENOMIC DNA]</scope>
    <source>
        <strain evidence="2 3">M42-189</strain>
    </source>
</reference>
<evidence type="ECO:0000313" key="2">
    <source>
        <dbReference type="EMBL" id="KAL1597895.1"/>
    </source>
</evidence>
<evidence type="ECO:0000259" key="1">
    <source>
        <dbReference type="PROSITE" id="PS50280"/>
    </source>
</evidence>
<dbReference type="CDD" id="cd20071">
    <property type="entry name" value="SET_SMYD"/>
    <property type="match status" value="1"/>
</dbReference>
<dbReference type="SUPFAM" id="SSF82199">
    <property type="entry name" value="SET domain"/>
    <property type="match status" value="1"/>
</dbReference>
<dbReference type="InterPro" id="IPR011990">
    <property type="entry name" value="TPR-like_helical_dom_sf"/>
</dbReference>
<sequence>MGVTASQPIYTVEDIPGKGKGLIATKDIAKGTRIISEKPIVSISHSAGDIEQLHLSMHQQVNSLREAEKREFLSMTNIYPHENSTEDWFGIVRTNALPMGPNLDAGGVFLHACRINHACDSNATNFWNENINQLTIHAIRDIRRGEEITISYLSSLRNRRARQDELRQNFKFTCSCRLCSLPPDQSRDNDAKLDRIHEIDRIIEQGGIEALVSAPRRMLGYVEEQIQLWRDMSPNEVGLGRAYPDAFQIAIANGDVARARIFAEKVVALYLTTLGDDSPDVSQYKALFRDPASHEYYGMSMRWKTSMEEIPLELHPQVFEDWLWMRREESPEGRLTDLRDLATFPSFSDLPDQSHCESDYFDCSDVATRRPARHWCFLAEIQDVLGFSPLHVVVKDVNGVVLPLLVYTGPTGDQFSASKIRRGYTLAILYAVRHTTIFRKPWIHLKKPKMVKRPADLSLITGQVAELK</sequence>
<evidence type="ECO:0000313" key="3">
    <source>
        <dbReference type="Proteomes" id="UP001521785"/>
    </source>
</evidence>
<dbReference type="Gene3D" id="1.25.40.10">
    <property type="entry name" value="Tetratricopeptide repeat domain"/>
    <property type="match status" value="1"/>
</dbReference>
<organism evidence="2 3">
    <name type="scientific">Paraconiothyrium brasiliense</name>
    <dbReference type="NCBI Taxonomy" id="300254"/>
    <lineage>
        <taxon>Eukaryota</taxon>
        <taxon>Fungi</taxon>
        <taxon>Dikarya</taxon>
        <taxon>Ascomycota</taxon>
        <taxon>Pezizomycotina</taxon>
        <taxon>Dothideomycetes</taxon>
        <taxon>Pleosporomycetidae</taxon>
        <taxon>Pleosporales</taxon>
        <taxon>Massarineae</taxon>
        <taxon>Didymosphaeriaceae</taxon>
        <taxon>Paraconiothyrium</taxon>
    </lineage>
</organism>
<dbReference type="InterPro" id="IPR046341">
    <property type="entry name" value="SET_dom_sf"/>
</dbReference>
<proteinExistence type="predicted"/>
<dbReference type="Proteomes" id="UP001521785">
    <property type="component" value="Unassembled WGS sequence"/>
</dbReference>